<feature type="transmembrane region" description="Helical" evidence="1">
    <location>
        <begin position="57"/>
        <end position="75"/>
    </location>
</feature>
<evidence type="ECO:0000313" key="2">
    <source>
        <dbReference type="EMBL" id="QDH25005.1"/>
    </source>
</evidence>
<feature type="transmembrane region" description="Helical" evidence="1">
    <location>
        <begin position="252"/>
        <end position="273"/>
    </location>
</feature>
<feature type="transmembrane region" description="Helical" evidence="1">
    <location>
        <begin position="361"/>
        <end position="384"/>
    </location>
</feature>
<keyword evidence="1" id="KW-0812">Transmembrane</keyword>
<dbReference type="OrthoDB" id="8479544at2"/>
<feature type="transmembrane region" description="Helical" evidence="1">
    <location>
        <begin position="25"/>
        <end position="45"/>
    </location>
</feature>
<gene>
    <name evidence="2" type="ORF">D5366_07030</name>
</gene>
<sequence length="450" mass="50920">MSASSTVPSAFNATLISLRNYASPVFLRANPLSVVTFFELILIIINTVSGNISKYTFENFTITSITMFLAPLFYFNHQIKSPQSASIPGFYGAEARAAAIFSIASILILTSWLAYLALPFYSALLLITMQSQFVSFQWYSKKVFKSKKTNPFRFITFIVSLVFQIFLSFISFNNDFIIGLPAHIALPIAAFLIVFLIFSILSSQNRTVSSNLSINDYPTVKMKNTQQQNKISNTQLKYSILGKDIQNHWLKFLFDISLIPLLSVFMSLTNTIISHYNFSESLKNTLPKMFILLLFPQSFVSDRTHWAPLFATGYFGSREKFVRTLFTLRLKQMLLQTSARTSSFVVFWSLVFGKLPVENHLILLSIFLPAGISLGFTETIPFIFNKNASKQSFLFFSLIPYVLLSAFGNPFNSPRNLVLITVLIICSLGAIGFFLAPKYIQKADWPYETP</sequence>
<dbReference type="Proteomes" id="UP000317214">
    <property type="component" value="Chromosome"/>
</dbReference>
<accession>A0A4Y6V9G4</accession>
<organism evidence="2 3">
    <name type="scientific">Neokomagataea tanensis</name>
    <dbReference type="NCBI Taxonomy" id="661191"/>
    <lineage>
        <taxon>Bacteria</taxon>
        <taxon>Pseudomonadati</taxon>
        <taxon>Pseudomonadota</taxon>
        <taxon>Alphaproteobacteria</taxon>
        <taxon>Acetobacterales</taxon>
        <taxon>Acetobacteraceae</taxon>
        <taxon>Neokomagataea</taxon>
    </lineage>
</organism>
<feature type="transmembrane region" description="Helical" evidence="1">
    <location>
        <begin position="151"/>
        <end position="170"/>
    </location>
</feature>
<keyword evidence="1" id="KW-1133">Transmembrane helix</keyword>
<dbReference type="AlphaFoldDB" id="A0A4Y6V9G4"/>
<dbReference type="KEGG" id="ntn:D5366_07030"/>
<feature type="transmembrane region" description="Helical" evidence="1">
    <location>
        <begin position="176"/>
        <end position="201"/>
    </location>
</feature>
<evidence type="ECO:0000313" key="3">
    <source>
        <dbReference type="Proteomes" id="UP000317214"/>
    </source>
</evidence>
<keyword evidence="1" id="KW-0472">Membrane</keyword>
<name>A0A4Y6V9G4_9PROT</name>
<dbReference type="RefSeq" id="WP_141492856.1">
    <property type="nucleotide sequence ID" value="NZ_CP032485.1"/>
</dbReference>
<feature type="transmembrane region" description="Helical" evidence="1">
    <location>
        <begin position="393"/>
        <end position="411"/>
    </location>
</feature>
<feature type="transmembrane region" description="Helical" evidence="1">
    <location>
        <begin position="95"/>
        <end position="114"/>
    </location>
</feature>
<feature type="transmembrane region" description="Helical" evidence="1">
    <location>
        <begin position="417"/>
        <end position="436"/>
    </location>
</feature>
<proteinExistence type="predicted"/>
<keyword evidence="3" id="KW-1185">Reference proteome</keyword>
<evidence type="ECO:0000256" key="1">
    <source>
        <dbReference type="SAM" id="Phobius"/>
    </source>
</evidence>
<dbReference type="EMBL" id="CP032485">
    <property type="protein sequence ID" value="QDH25005.1"/>
    <property type="molecule type" value="Genomic_DNA"/>
</dbReference>
<reference evidence="2 3" key="1">
    <citation type="submission" date="2018-09" db="EMBL/GenBank/DDBJ databases">
        <title>The complete genome sequence of Neokomagataea tanensis NBRC 106556(T).</title>
        <authorList>
            <person name="Chua K.-O."/>
            <person name="See-Too W.-S."/>
            <person name="Hong K.-W."/>
            <person name="Yin W.-F."/>
            <person name="Chan K.-G."/>
        </authorList>
    </citation>
    <scope>NUCLEOTIDE SEQUENCE [LARGE SCALE GENOMIC DNA]</scope>
    <source>
        <strain evidence="3">AH13 \ NBRC 106556</strain>
    </source>
</reference>
<protein>
    <submittedName>
        <fullName evidence="2">Uncharacterized protein</fullName>
    </submittedName>
</protein>